<evidence type="ECO:0000313" key="8">
    <source>
        <dbReference type="EMBL" id="MBJ3761707.1"/>
    </source>
</evidence>
<dbReference type="Gene3D" id="1.10.8.10">
    <property type="entry name" value="DNA helicase RuvA subunit, C-terminal domain"/>
    <property type="match status" value="1"/>
</dbReference>
<evidence type="ECO:0000256" key="3">
    <source>
        <dbReference type="ARBA" id="ARBA00022691"/>
    </source>
</evidence>
<keyword evidence="1 5" id="KW-0489">Methyltransferase</keyword>
<name>A0A934IC23_9RHOB</name>
<sequence length="283" mass="30873">MTDTHAPRTGRDALAAGVARLRRAGIPTPERDARLLMAAACDTDPGLLVARLPDPLDPATGDRFDRFILARCDREPVSRILGRREFWGRLFRVTPAVLDPRPETESLVELALAEPFDSVLDLGTGSGCIALTLLAERPRARATATDLSPDALQTASANAALLGVEDRVRFERSDWFDAVQGRFDLIVSNPPYIHPRERGDLAPEVVRFDPDLALFDTEDGLSAYRRIAAGARSHLAPDGRLLVEIGWQQRDAVIAIFRSAGLAQVACHTDLGGRDRVISARLA</sequence>
<dbReference type="InterPro" id="IPR007848">
    <property type="entry name" value="Small_mtfrase_dom"/>
</dbReference>
<feature type="binding site" evidence="5">
    <location>
        <begin position="123"/>
        <end position="127"/>
    </location>
    <ligand>
        <name>S-adenosyl-L-methionine</name>
        <dbReference type="ChEBI" id="CHEBI:59789"/>
    </ligand>
</feature>
<dbReference type="InterPro" id="IPR050320">
    <property type="entry name" value="N5-glutamine_MTase"/>
</dbReference>
<dbReference type="GO" id="GO:0032259">
    <property type="term" value="P:methylation"/>
    <property type="evidence" value="ECO:0007669"/>
    <property type="project" value="UniProtKB-KW"/>
</dbReference>
<evidence type="ECO:0000256" key="2">
    <source>
        <dbReference type="ARBA" id="ARBA00022679"/>
    </source>
</evidence>
<dbReference type="Gene3D" id="3.40.50.150">
    <property type="entry name" value="Vaccinia Virus protein VP39"/>
    <property type="match status" value="1"/>
</dbReference>
<dbReference type="NCBIfam" id="TIGR03534">
    <property type="entry name" value="RF_mod_PrmC"/>
    <property type="match status" value="1"/>
</dbReference>
<evidence type="ECO:0000256" key="4">
    <source>
        <dbReference type="ARBA" id="ARBA00048391"/>
    </source>
</evidence>
<dbReference type="EMBL" id="JAEKPD010000002">
    <property type="protein sequence ID" value="MBJ3761707.1"/>
    <property type="molecule type" value="Genomic_DNA"/>
</dbReference>
<feature type="binding site" evidence="5">
    <location>
        <position position="175"/>
    </location>
    <ligand>
        <name>S-adenosyl-L-methionine</name>
        <dbReference type="ChEBI" id="CHEBI:59789"/>
    </ligand>
</feature>
<feature type="domain" description="Methyltransferase small" evidence="6">
    <location>
        <begin position="107"/>
        <end position="197"/>
    </location>
</feature>
<evidence type="ECO:0000256" key="1">
    <source>
        <dbReference type="ARBA" id="ARBA00022603"/>
    </source>
</evidence>
<organism evidence="8 9">
    <name type="scientific">Palleronia pontilimi</name>
    <dbReference type="NCBI Taxonomy" id="1964209"/>
    <lineage>
        <taxon>Bacteria</taxon>
        <taxon>Pseudomonadati</taxon>
        <taxon>Pseudomonadota</taxon>
        <taxon>Alphaproteobacteria</taxon>
        <taxon>Rhodobacterales</taxon>
        <taxon>Roseobacteraceae</taxon>
        <taxon>Palleronia</taxon>
    </lineage>
</organism>
<gene>
    <name evidence="5 8" type="primary">prmC</name>
    <name evidence="8" type="ORF">ILP92_02965</name>
</gene>
<dbReference type="PANTHER" id="PTHR18895:SF74">
    <property type="entry name" value="MTRF1L RELEASE FACTOR GLUTAMINE METHYLTRANSFERASE"/>
    <property type="match status" value="1"/>
</dbReference>
<dbReference type="PANTHER" id="PTHR18895">
    <property type="entry name" value="HEMK METHYLTRANSFERASE"/>
    <property type="match status" value="1"/>
</dbReference>
<comment type="function">
    <text evidence="5">Methylates the class 1 translation termination release factors RF1/PrfA and RF2/PrfB on the glutamine residue of the universally conserved GGQ motif.</text>
</comment>
<dbReference type="RefSeq" id="WP_198914889.1">
    <property type="nucleotide sequence ID" value="NZ_JAEKPD010000002.1"/>
</dbReference>
<dbReference type="HAMAP" id="MF_02126">
    <property type="entry name" value="RF_methyltr_PrmC"/>
    <property type="match status" value="1"/>
</dbReference>
<dbReference type="InterPro" id="IPR040758">
    <property type="entry name" value="PrmC_N"/>
</dbReference>
<evidence type="ECO:0000313" key="9">
    <source>
        <dbReference type="Proteomes" id="UP000642488"/>
    </source>
</evidence>
<dbReference type="CDD" id="cd02440">
    <property type="entry name" value="AdoMet_MTases"/>
    <property type="match status" value="1"/>
</dbReference>
<keyword evidence="2 5" id="KW-0808">Transferase</keyword>
<evidence type="ECO:0000259" key="6">
    <source>
        <dbReference type="Pfam" id="PF05175"/>
    </source>
</evidence>
<protein>
    <recommendedName>
        <fullName evidence="5">Release factor glutamine methyltransferase</fullName>
        <shortName evidence="5">RF MTase</shortName>
        <ecNumber evidence="5">2.1.1.297</ecNumber>
    </recommendedName>
    <alternativeName>
        <fullName evidence="5">N5-glutamine methyltransferase PrmC</fullName>
    </alternativeName>
    <alternativeName>
        <fullName evidence="5">Protein-(glutamine-N5) MTase PrmC</fullName>
    </alternativeName>
    <alternativeName>
        <fullName evidence="5">Protein-glutamine N-methyltransferase PrmC</fullName>
    </alternativeName>
</protein>
<dbReference type="AlphaFoldDB" id="A0A934IC23"/>
<dbReference type="Pfam" id="PF05175">
    <property type="entry name" value="MTS"/>
    <property type="match status" value="1"/>
</dbReference>
<evidence type="ECO:0000256" key="5">
    <source>
        <dbReference type="HAMAP-Rule" id="MF_02126"/>
    </source>
</evidence>
<comment type="catalytic activity">
    <reaction evidence="4 5">
        <text>L-glutaminyl-[peptide chain release factor] + S-adenosyl-L-methionine = N(5)-methyl-L-glutaminyl-[peptide chain release factor] + S-adenosyl-L-homocysteine + H(+)</text>
        <dbReference type="Rhea" id="RHEA:42896"/>
        <dbReference type="Rhea" id="RHEA-COMP:10271"/>
        <dbReference type="Rhea" id="RHEA-COMP:10272"/>
        <dbReference type="ChEBI" id="CHEBI:15378"/>
        <dbReference type="ChEBI" id="CHEBI:30011"/>
        <dbReference type="ChEBI" id="CHEBI:57856"/>
        <dbReference type="ChEBI" id="CHEBI:59789"/>
        <dbReference type="ChEBI" id="CHEBI:61891"/>
        <dbReference type="EC" id="2.1.1.297"/>
    </reaction>
</comment>
<keyword evidence="3 5" id="KW-0949">S-adenosyl-L-methionine</keyword>
<feature type="domain" description="Release factor glutamine methyltransferase N-terminal" evidence="7">
    <location>
        <begin position="12"/>
        <end position="82"/>
    </location>
</feature>
<comment type="caution">
    <text evidence="8">The sequence shown here is derived from an EMBL/GenBank/DDBJ whole genome shotgun (WGS) entry which is preliminary data.</text>
</comment>
<dbReference type="Proteomes" id="UP000642488">
    <property type="component" value="Unassembled WGS sequence"/>
</dbReference>
<dbReference type="GO" id="GO:0102559">
    <property type="term" value="F:peptide chain release factor N(5)-glutamine methyltransferase activity"/>
    <property type="evidence" value="ECO:0007669"/>
    <property type="project" value="UniProtKB-EC"/>
</dbReference>
<dbReference type="EC" id="2.1.1.297" evidence="5"/>
<dbReference type="SUPFAM" id="SSF53335">
    <property type="entry name" value="S-adenosyl-L-methionine-dependent methyltransferases"/>
    <property type="match status" value="1"/>
</dbReference>
<dbReference type="InterPro" id="IPR019874">
    <property type="entry name" value="RF_methyltr_PrmC"/>
</dbReference>
<proteinExistence type="inferred from homology"/>
<dbReference type="PROSITE" id="PS00092">
    <property type="entry name" value="N6_MTASE"/>
    <property type="match status" value="1"/>
</dbReference>
<dbReference type="InterPro" id="IPR029063">
    <property type="entry name" value="SAM-dependent_MTases_sf"/>
</dbReference>
<feature type="binding site" evidence="5">
    <location>
        <begin position="189"/>
        <end position="192"/>
    </location>
    <ligand>
        <name>substrate</name>
    </ligand>
</feature>
<reference evidence="8" key="1">
    <citation type="submission" date="2020-12" db="EMBL/GenBank/DDBJ databases">
        <title>Bacterial taxonomy.</title>
        <authorList>
            <person name="Pan X."/>
        </authorList>
    </citation>
    <scope>NUCLEOTIDE SEQUENCE</scope>
    <source>
        <strain evidence="8">KCTC 52957</strain>
    </source>
</reference>
<feature type="binding site" evidence="5">
    <location>
        <position position="189"/>
    </location>
    <ligand>
        <name>S-adenosyl-L-methionine</name>
        <dbReference type="ChEBI" id="CHEBI:59789"/>
    </ligand>
</feature>
<feature type="binding site" evidence="5">
    <location>
        <position position="146"/>
    </location>
    <ligand>
        <name>S-adenosyl-L-methionine</name>
        <dbReference type="ChEBI" id="CHEBI:59789"/>
    </ligand>
</feature>
<dbReference type="Pfam" id="PF17827">
    <property type="entry name" value="PrmC_N"/>
    <property type="match status" value="1"/>
</dbReference>
<accession>A0A934IC23</accession>
<dbReference type="InterPro" id="IPR002052">
    <property type="entry name" value="DNA_methylase_N6_adenine_CS"/>
</dbReference>
<dbReference type="InterPro" id="IPR004556">
    <property type="entry name" value="HemK-like"/>
</dbReference>
<comment type="similarity">
    <text evidence="5">Belongs to the protein N5-glutamine methyltransferase family. PrmC subfamily.</text>
</comment>
<dbReference type="GO" id="GO:0003676">
    <property type="term" value="F:nucleic acid binding"/>
    <property type="evidence" value="ECO:0007669"/>
    <property type="project" value="InterPro"/>
</dbReference>
<keyword evidence="9" id="KW-1185">Reference proteome</keyword>
<evidence type="ECO:0000259" key="7">
    <source>
        <dbReference type="Pfam" id="PF17827"/>
    </source>
</evidence>
<dbReference type="NCBIfam" id="TIGR00536">
    <property type="entry name" value="hemK_fam"/>
    <property type="match status" value="1"/>
</dbReference>